<evidence type="ECO:0000313" key="3">
    <source>
        <dbReference type="EMBL" id="MFL0245427.1"/>
    </source>
</evidence>
<organism evidence="3 4">
    <name type="scientific">Candidatus Clostridium stratigraminis</name>
    <dbReference type="NCBI Taxonomy" id="3381661"/>
    <lineage>
        <taxon>Bacteria</taxon>
        <taxon>Bacillati</taxon>
        <taxon>Bacillota</taxon>
        <taxon>Clostridia</taxon>
        <taxon>Eubacteriales</taxon>
        <taxon>Clostridiaceae</taxon>
        <taxon>Clostridium</taxon>
    </lineage>
</organism>
<feature type="domain" description="Solute-binding protein family 3/N-terminal" evidence="2">
    <location>
        <begin position="42"/>
        <end position="268"/>
    </location>
</feature>
<dbReference type="PANTHER" id="PTHR35936:SF34">
    <property type="entry name" value="ABC TRANSPORTER EXTRACELLULAR-BINDING PROTEIN YCKB-RELATED"/>
    <property type="match status" value="1"/>
</dbReference>
<dbReference type="Proteomes" id="UP001623591">
    <property type="component" value="Unassembled WGS sequence"/>
</dbReference>
<dbReference type="EMBL" id="JBJHZZ010000001">
    <property type="protein sequence ID" value="MFL0245427.1"/>
    <property type="molecule type" value="Genomic_DNA"/>
</dbReference>
<comment type="caution">
    <text evidence="3">The sequence shown here is derived from an EMBL/GenBank/DDBJ whole genome shotgun (WGS) entry which is preliminary data.</text>
</comment>
<dbReference type="Pfam" id="PF00497">
    <property type="entry name" value="SBP_bac_3"/>
    <property type="match status" value="1"/>
</dbReference>
<dbReference type="RefSeq" id="WP_406767891.1">
    <property type="nucleotide sequence ID" value="NZ_JBJHZZ010000001.1"/>
</dbReference>
<dbReference type="Gene3D" id="3.40.190.10">
    <property type="entry name" value="Periplasmic binding protein-like II"/>
    <property type="match status" value="2"/>
</dbReference>
<dbReference type="SUPFAM" id="SSF53850">
    <property type="entry name" value="Periplasmic binding protein-like II"/>
    <property type="match status" value="1"/>
</dbReference>
<protein>
    <submittedName>
        <fullName evidence="3">Amino acid ABC transporter substrate-binding protein</fullName>
    </submittedName>
</protein>
<reference evidence="3 4" key="1">
    <citation type="submission" date="2024-11" db="EMBL/GenBank/DDBJ databases">
        <authorList>
            <person name="Heng Y.C."/>
            <person name="Lim A.C.H."/>
            <person name="Lee J.K.Y."/>
            <person name="Kittelmann S."/>
        </authorList>
    </citation>
    <scope>NUCLEOTIDE SEQUENCE [LARGE SCALE GENOMIC DNA]</scope>
    <source>
        <strain evidence="3 4">WILCCON 0185</strain>
    </source>
</reference>
<evidence type="ECO:0000313" key="4">
    <source>
        <dbReference type="Proteomes" id="UP001623591"/>
    </source>
</evidence>
<evidence type="ECO:0000256" key="1">
    <source>
        <dbReference type="ARBA" id="ARBA00022729"/>
    </source>
</evidence>
<dbReference type="SMART" id="SM00062">
    <property type="entry name" value="PBPb"/>
    <property type="match status" value="1"/>
</dbReference>
<gene>
    <name evidence="3" type="ORF">ACJDUG_00370</name>
</gene>
<evidence type="ECO:0000259" key="2">
    <source>
        <dbReference type="SMART" id="SM00062"/>
    </source>
</evidence>
<proteinExistence type="predicted"/>
<sequence length="271" mass="30379">MKTKNFVVLIILFVFGITIFSGCSKNMTSNVDSFSKLKTKGYVVVGLDDTFAPMGFKDTKGDIVGFDVDLAKEVFKRIGINVKFQSIDWSMKETELNSGNIDLIWNGYSITDERKQKVSFTNPYLENRQLIITLASSNIQSKKDLQGKKVAVQNGSSSLDALNKEPEVLKSLNSGKPVLFDTNNEAFMDLEAGRVDAVVADEVLARYYMKERGIEKYKVLQEDFGKEQYAVGIRKADSEIVNKVNSELENMKKDGTSVEISKKWFGSNIVK</sequence>
<keyword evidence="4" id="KW-1185">Reference proteome</keyword>
<accession>A0ABW8SYQ6</accession>
<dbReference type="CDD" id="cd00996">
    <property type="entry name" value="PBP2_AatB_like"/>
    <property type="match status" value="1"/>
</dbReference>
<name>A0ABW8SYQ6_9CLOT</name>
<dbReference type="InterPro" id="IPR001638">
    <property type="entry name" value="Solute-binding_3/MltF_N"/>
</dbReference>
<keyword evidence="1" id="KW-0732">Signal</keyword>
<dbReference type="PROSITE" id="PS51257">
    <property type="entry name" value="PROKAR_LIPOPROTEIN"/>
    <property type="match status" value="1"/>
</dbReference>
<dbReference type="PANTHER" id="PTHR35936">
    <property type="entry name" value="MEMBRANE-BOUND LYTIC MUREIN TRANSGLYCOSYLASE F"/>
    <property type="match status" value="1"/>
</dbReference>